<evidence type="ECO:0000256" key="3">
    <source>
        <dbReference type="ARBA" id="ARBA00022741"/>
    </source>
</evidence>
<dbReference type="OrthoDB" id="5857104at2759"/>
<proteinExistence type="inferred from homology"/>
<dbReference type="SUPFAM" id="SSF52540">
    <property type="entry name" value="P-loop containing nucleoside triphosphate hydrolases"/>
    <property type="match status" value="2"/>
</dbReference>
<keyword evidence="6" id="KW-0067">ATP-binding</keyword>
<dbReference type="EMBL" id="KV453917">
    <property type="protein sequence ID" value="ODV76803.1"/>
    <property type="molecule type" value="Genomic_DNA"/>
</dbReference>
<dbReference type="STRING" id="984487.A0A1E4SBC4"/>
<dbReference type="GO" id="GO:0070987">
    <property type="term" value="P:error-free translesion synthesis"/>
    <property type="evidence" value="ECO:0007669"/>
    <property type="project" value="EnsemblFungi"/>
</dbReference>
<dbReference type="GO" id="GO:0004386">
    <property type="term" value="F:helicase activity"/>
    <property type="evidence" value="ECO:0007669"/>
    <property type="project" value="UniProtKB-KW"/>
</dbReference>
<keyword evidence="3" id="KW-0547">Nucleotide-binding</keyword>
<evidence type="ECO:0000259" key="11">
    <source>
        <dbReference type="PROSITE" id="PS51194"/>
    </source>
</evidence>
<dbReference type="InterPro" id="IPR038718">
    <property type="entry name" value="SNF2-like_sf"/>
</dbReference>
<comment type="subcellular location">
    <subcellularLocation>
        <location evidence="1">Nucleus</location>
    </subcellularLocation>
</comment>
<dbReference type="InterPro" id="IPR000330">
    <property type="entry name" value="SNF2_N"/>
</dbReference>
<evidence type="ECO:0000256" key="2">
    <source>
        <dbReference type="ARBA" id="ARBA00007025"/>
    </source>
</evidence>
<reference evidence="13" key="1">
    <citation type="submission" date="2016-05" db="EMBL/GenBank/DDBJ databases">
        <title>Comparative genomics of biotechnologically important yeasts.</title>
        <authorList>
            <consortium name="DOE Joint Genome Institute"/>
            <person name="Riley R."/>
            <person name="Haridas S."/>
            <person name="Wolfe K.H."/>
            <person name="Lopes M.R."/>
            <person name="Hittinger C.T."/>
            <person name="Goker M."/>
            <person name="Salamov A."/>
            <person name="Wisecaver J."/>
            <person name="Long T.M."/>
            <person name="Aerts A.L."/>
            <person name="Barry K."/>
            <person name="Choi C."/>
            <person name="Clum A."/>
            <person name="Coughlan A.Y."/>
            <person name="Deshpande S."/>
            <person name="Douglass A.P."/>
            <person name="Hanson S.J."/>
            <person name="Klenk H.-P."/>
            <person name="Labutti K."/>
            <person name="Lapidus A."/>
            <person name="Lindquist E."/>
            <person name="Lipzen A."/>
            <person name="Meier-Kolthoff J.P."/>
            <person name="Ohm R.A."/>
            <person name="Otillar R.P."/>
            <person name="Pangilinan J."/>
            <person name="Peng Y."/>
            <person name="Rokas A."/>
            <person name="Rosa C.A."/>
            <person name="Scheuner C."/>
            <person name="Sibirny A.A."/>
            <person name="Slot J.C."/>
            <person name="Stielow J.B."/>
            <person name="Sun H."/>
            <person name="Kurtzman C.P."/>
            <person name="Blackwell M."/>
            <person name="Grigoriev I.V."/>
            <person name="Jeffries T.W."/>
        </authorList>
    </citation>
    <scope>NUCLEOTIDE SEQUENCE [LARGE SCALE GENOMIC DNA]</scope>
    <source>
        <strain evidence="13">NRRL Y-17324</strain>
    </source>
</reference>
<evidence type="ECO:0000256" key="1">
    <source>
        <dbReference type="ARBA" id="ARBA00004123"/>
    </source>
</evidence>
<dbReference type="GO" id="GO:0006312">
    <property type="term" value="P:mitotic recombination"/>
    <property type="evidence" value="ECO:0007669"/>
    <property type="project" value="EnsemblFungi"/>
</dbReference>
<evidence type="ECO:0000259" key="10">
    <source>
        <dbReference type="PROSITE" id="PS51192"/>
    </source>
</evidence>
<dbReference type="PANTHER" id="PTHR10799">
    <property type="entry name" value="SNF2/RAD54 HELICASE FAMILY"/>
    <property type="match status" value="1"/>
</dbReference>
<keyword evidence="5" id="KW-0347">Helicase</keyword>
<keyword evidence="4" id="KW-0378">Hydrolase</keyword>
<evidence type="ECO:0000313" key="13">
    <source>
        <dbReference type="Proteomes" id="UP000094285"/>
    </source>
</evidence>
<dbReference type="AlphaFoldDB" id="A0A1E4SBC4"/>
<dbReference type="InterPro" id="IPR014001">
    <property type="entry name" value="Helicase_ATP-bd"/>
</dbReference>
<feature type="domain" description="Helicase ATP-binding" evidence="10">
    <location>
        <begin position="155"/>
        <end position="320"/>
    </location>
</feature>
<evidence type="ECO:0000256" key="6">
    <source>
        <dbReference type="ARBA" id="ARBA00022840"/>
    </source>
</evidence>
<dbReference type="InterPro" id="IPR001650">
    <property type="entry name" value="Helicase_C-like"/>
</dbReference>
<dbReference type="FunFam" id="3.40.50.10810:FF:000015">
    <property type="entry name" value="lymphoid-specific helicase isoform X1"/>
    <property type="match status" value="1"/>
</dbReference>
<evidence type="ECO:0000256" key="9">
    <source>
        <dbReference type="SAM" id="MobiDB-lite"/>
    </source>
</evidence>
<comment type="similarity">
    <text evidence="2">Belongs to the SNF2/RAD54 helicase family.</text>
</comment>
<dbReference type="Pfam" id="PF00271">
    <property type="entry name" value="Helicase_C"/>
    <property type="match status" value="1"/>
</dbReference>
<dbReference type="GO" id="GO:0016787">
    <property type="term" value="F:hydrolase activity"/>
    <property type="evidence" value="ECO:0007669"/>
    <property type="project" value="UniProtKB-KW"/>
</dbReference>
<keyword evidence="8" id="KW-0539">Nucleus</keyword>
<name>A0A1E4SBC4_9ASCO</name>
<dbReference type="Gene3D" id="3.40.50.10810">
    <property type="entry name" value="Tandem AAA-ATPase domain"/>
    <property type="match status" value="1"/>
</dbReference>
<dbReference type="Gene3D" id="3.40.50.300">
    <property type="entry name" value="P-loop containing nucleotide triphosphate hydrolases"/>
    <property type="match status" value="2"/>
</dbReference>
<evidence type="ECO:0000256" key="5">
    <source>
        <dbReference type="ARBA" id="ARBA00022806"/>
    </source>
</evidence>
<dbReference type="GeneID" id="30984863"/>
<keyword evidence="13" id="KW-1185">Reference proteome</keyword>
<feature type="region of interest" description="Disordered" evidence="9">
    <location>
        <begin position="80"/>
        <end position="100"/>
    </location>
</feature>
<accession>A0A1E4SBC4</accession>
<organism evidence="12 13">
    <name type="scientific">Suhomyces tanzawaensis NRRL Y-17324</name>
    <dbReference type="NCBI Taxonomy" id="984487"/>
    <lineage>
        <taxon>Eukaryota</taxon>
        <taxon>Fungi</taxon>
        <taxon>Dikarya</taxon>
        <taxon>Ascomycota</taxon>
        <taxon>Saccharomycotina</taxon>
        <taxon>Pichiomycetes</taxon>
        <taxon>Debaryomycetaceae</taxon>
        <taxon>Suhomyces</taxon>
    </lineage>
</organism>
<dbReference type="SMART" id="SM00487">
    <property type="entry name" value="DEXDc"/>
    <property type="match status" value="1"/>
</dbReference>
<dbReference type="RefSeq" id="XP_020061925.1">
    <property type="nucleotide sequence ID" value="XM_020210727.1"/>
</dbReference>
<evidence type="ECO:0000256" key="7">
    <source>
        <dbReference type="ARBA" id="ARBA00023054"/>
    </source>
</evidence>
<dbReference type="PROSITE" id="PS51194">
    <property type="entry name" value="HELICASE_CTER"/>
    <property type="match status" value="1"/>
</dbReference>
<dbReference type="InterPro" id="IPR027417">
    <property type="entry name" value="P-loop_NTPase"/>
</dbReference>
<sequence>MDISSNDGYESTPPTEVDISSIIKEQGLSKTDSKEQQEFNGLSKHHKFERLNNLIQKSQVYSQIIADNILQRSLNLNNVRDDNQSNEQKEPSKKKRKIKKQQDITTMLSSNIAGSTKATRQAIEDSQTKALMSQPKLVTGGTLKDYQLEGLQWLSTLFENGLNGILADEMGLGKTLQCISFLAFLIEQGIKGPFLIVVPLSTVSNWVNEVRRFAPEIKIFKYSGSKEERSSINIKNLVSKEKTNIIVTSYEISIRDFKKFNLINWSYLIVDEGHRLKNNDCTLIRFLKKLNVSNRLLITGTPLQNNLNELWSLLNFILPDIFHDLELFQQWFNFDELTKFENDDQDGTDEETRRLIKLNIQENLVKNLHTILKPFILRRLKRDVIKSLPPKKEYLIHIPLTPLQRKLYQDALDNKLSSGLIEIAMKEYINYNYPKEFKTKQDYALIDKFLLREPNLDTTSKSQNYKEAESDDEFELAVVPAPVPTTKENDNSSLESVLKQKNLPKSKKQDLILRLVYSKIIKDINNLSLQNSMMQLRNICNSPYIYYEPFDHSEGKLTDEKQFMKILYKNSAKIQVLDQLCTELMLKKHKVLIFSQFTKLLDLLHDWFNYKKIQVSRIDGSYSQGDRDNEIKRFNEDSTTPIFLLSTRAGGLGINLTASDSVILFDNDWNPQMDLQAIDRVHRIGQTKPVKIFRFLVKNSIEEILISKSSSKRFLEKLVIQMGEFKFQKLKKIIEENDRNSNTLIDVKSMLEFSKSSFKLYGEIESDDNVPSYEYSFGSDKEVIFRLTKNEIKELLDRSELSYQRENIVNLRNVSSFETLNNMDK</sequence>
<dbReference type="Pfam" id="PF00176">
    <property type="entry name" value="SNF2-rel_dom"/>
    <property type="match status" value="1"/>
</dbReference>
<feature type="compositionally biased region" description="Basic and acidic residues" evidence="9">
    <location>
        <begin position="80"/>
        <end position="91"/>
    </location>
</feature>
<feature type="domain" description="Helicase C-terminal" evidence="11">
    <location>
        <begin position="576"/>
        <end position="738"/>
    </location>
</feature>
<dbReference type="InterPro" id="IPR049730">
    <property type="entry name" value="SNF2/RAD54-like_C"/>
</dbReference>
<evidence type="ECO:0000256" key="4">
    <source>
        <dbReference type="ARBA" id="ARBA00022801"/>
    </source>
</evidence>
<keyword evidence="7" id="KW-0175">Coiled coil</keyword>
<evidence type="ECO:0000256" key="8">
    <source>
        <dbReference type="ARBA" id="ARBA00023242"/>
    </source>
</evidence>
<dbReference type="SMART" id="SM00490">
    <property type="entry name" value="HELICc"/>
    <property type="match status" value="1"/>
</dbReference>
<evidence type="ECO:0000313" key="12">
    <source>
        <dbReference type="EMBL" id="ODV76803.1"/>
    </source>
</evidence>
<dbReference type="CDD" id="cd18793">
    <property type="entry name" value="SF2_C_SNF"/>
    <property type="match status" value="1"/>
</dbReference>
<dbReference type="Proteomes" id="UP000094285">
    <property type="component" value="Unassembled WGS sequence"/>
</dbReference>
<gene>
    <name evidence="12" type="ORF">CANTADRAFT_57717</name>
</gene>
<protein>
    <submittedName>
        <fullName evidence="12">Uncharacterized protein</fullName>
    </submittedName>
</protein>
<dbReference type="GO" id="GO:0005634">
    <property type="term" value="C:nucleus"/>
    <property type="evidence" value="ECO:0007669"/>
    <property type="project" value="UniProtKB-SubCell"/>
</dbReference>
<dbReference type="GO" id="GO:0005524">
    <property type="term" value="F:ATP binding"/>
    <property type="evidence" value="ECO:0007669"/>
    <property type="project" value="UniProtKB-KW"/>
</dbReference>
<dbReference type="PROSITE" id="PS51192">
    <property type="entry name" value="HELICASE_ATP_BIND_1"/>
    <property type="match status" value="1"/>
</dbReference>